<comment type="function">
    <text evidence="9">Proteolytically removes the C-terminal three residues of farnesylated proteins.</text>
</comment>
<feature type="transmembrane region" description="Helical" evidence="9">
    <location>
        <begin position="6"/>
        <end position="25"/>
    </location>
</feature>
<dbReference type="Pfam" id="PF01435">
    <property type="entry name" value="Peptidase_M48"/>
    <property type="match status" value="1"/>
</dbReference>
<evidence type="ECO:0000256" key="1">
    <source>
        <dbReference type="ARBA" id="ARBA00022670"/>
    </source>
</evidence>
<proteinExistence type="inferred from homology"/>
<dbReference type="InterPro" id="IPR027057">
    <property type="entry name" value="CAXX_Prtase_1"/>
</dbReference>
<evidence type="ECO:0000256" key="8">
    <source>
        <dbReference type="PIRSR" id="PIRSR627057-2"/>
    </source>
</evidence>
<evidence type="ECO:0000313" key="12">
    <source>
        <dbReference type="EMBL" id="CAH1400996.1"/>
    </source>
</evidence>
<dbReference type="GO" id="GO:0005789">
    <property type="term" value="C:endoplasmic reticulum membrane"/>
    <property type="evidence" value="ECO:0007669"/>
    <property type="project" value="UniProtKB-SubCell"/>
</dbReference>
<comment type="subcellular location">
    <subcellularLocation>
        <location evidence="9">Endoplasmic reticulum membrane</location>
        <topology evidence="9">Multi-pass membrane protein</topology>
    </subcellularLocation>
</comment>
<dbReference type="EC" id="3.4.24.84" evidence="9"/>
<evidence type="ECO:0000256" key="4">
    <source>
        <dbReference type="ARBA" id="ARBA00022833"/>
    </source>
</evidence>
<evidence type="ECO:0000256" key="9">
    <source>
        <dbReference type="RuleBase" id="RU366005"/>
    </source>
</evidence>
<sequence>MIDETFIFHGIFAVMWLEYLWESYLTYRQHQVYKTVDAVPPELADNINEETFQKSRAYALDKSYFSMVKGLYSITLSSAMVWFYLQFHFWEYSKQLLRSMSLPMNELLISCTFMIVTNSINMVVHMPLSVYTTFVLEEKHGFNKQTVGFFIKDQIKSFLVTSVIMVPLTAMAIYIIQIGGDYFFVYLWGFAMIVLLFLMTIYPDYIAPIFDKYTPLPEGELRSNIENLAQELKFPLYKLYLVEGSKRSVHSNAYFYGFFKNKRIVLFDTLLKDKSKDDDKGCENDEILAVLSHEFGHWQYNHVAKNILITQVNLFFQFFAFGFLFKYPVLYHAFNFHHEQPIIIGLIIILQFVFSPYHTITSFFMTMLSRKFEFQADFYAKSLGKAAYLKKALIKLHKDNLSFPVYDWLYSSWNHSHPPILERLEALKKDD</sequence>
<keyword evidence="9" id="KW-0812">Transmembrane</keyword>
<name>A0A9P0HFC6_NEZVI</name>
<dbReference type="AlphaFoldDB" id="A0A9P0HFC6"/>
<dbReference type="GO" id="GO:0046872">
    <property type="term" value="F:metal ion binding"/>
    <property type="evidence" value="ECO:0007669"/>
    <property type="project" value="UniProtKB-UniRule"/>
</dbReference>
<evidence type="ECO:0000259" key="11">
    <source>
        <dbReference type="Pfam" id="PF16491"/>
    </source>
</evidence>
<comment type="cofactor">
    <cofactor evidence="8 9">
        <name>Zn(2+)</name>
        <dbReference type="ChEBI" id="CHEBI:29105"/>
    </cofactor>
    <text evidence="8 9">Binds 1 zinc ion per subunit.</text>
</comment>
<keyword evidence="13" id="KW-1185">Reference proteome</keyword>
<dbReference type="GO" id="GO:0004222">
    <property type="term" value="F:metalloendopeptidase activity"/>
    <property type="evidence" value="ECO:0007669"/>
    <property type="project" value="UniProtKB-UniRule"/>
</dbReference>
<dbReference type="CDD" id="cd07343">
    <property type="entry name" value="M48A_Zmpste24p_like"/>
    <property type="match status" value="1"/>
</dbReference>
<keyword evidence="2 8" id="KW-0479">Metal-binding</keyword>
<dbReference type="InterPro" id="IPR032456">
    <property type="entry name" value="Peptidase_M48_N"/>
</dbReference>
<comment type="catalytic activity">
    <reaction evidence="6 9">
        <text>Hydrolyzes the peptide bond -P2-(S-farnesyl or geranylgeranyl)C-P1'-P2'-P3'-COOH where P1' and P2' are amino acids with aliphatic side chains and P3' is any C-terminal residue.</text>
        <dbReference type="EC" id="3.4.24.84"/>
    </reaction>
</comment>
<feature type="binding site" evidence="8">
    <location>
        <position position="297"/>
    </location>
    <ligand>
        <name>Zn(2+)</name>
        <dbReference type="ChEBI" id="CHEBI:29105"/>
        <note>catalytic</note>
    </ligand>
</feature>
<evidence type="ECO:0000256" key="6">
    <source>
        <dbReference type="ARBA" id="ARBA00044456"/>
    </source>
</evidence>
<dbReference type="Gene3D" id="3.30.2010.10">
    <property type="entry name" value="Metalloproteases ('zincins'), catalytic domain"/>
    <property type="match status" value="1"/>
</dbReference>
<keyword evidence="3 9" id="KW-0378">Hydrolase</keyword>
<feature type="binding site" evidence="8">
    <location>
        <position position="373"/>
    </location>
    <ligand>
        <name>Zn(2+)</name>
        <dbReference type="ChEBI" id="CHEBI:29105"/>
        <note>catalytic</note>
    </ligand>
</feature>
<feature type="transmembrane region" description="Helical" evidence="9">
    <location>
        <begin position="342"/>
        <end position="365"/>
    </location>
</feature>
<feature type="domain" description="Peptidase M48" evidence="10">
    <location>
        <begin position="216"/>
        <end position="429"/>
    </location>
</feature>
<keyword evidence="5 9" id="KW-0482">Metalloprotease</keyword>
<keyword evidence="1 9" id="KW-0645">Protease</keyword>
<evidence type="ECO:0000313" key="13">
    <source>
        <dbReference type="Proteomes" id="UP001152798"/>
    </source>
</evidence>
<keyword evidence="4 8" id="KW-0862">Zinc</keyword>
<comment type="similarity">
    <text evidence="9">Belongs to the peptidase M48A family.</text>
</comment>
<protein>
    <recommendedName>
        <fullName evidence="9">CAAX prenyl protease</fullName>
        <ecNumber evidence="9">3.4.24.84</ecNumber>
    </recommendedName>
</protein>
<reference evidence="12" key="1">
    <citation type="submission" date="2022-01" db="EMBL/GenBank/DDBJ databases">
        <authorList>
            <person name="King R."/>
        </authorList>
    </citation>
    <scope>NUCLEOTIDE SEQUENCE</scope>
</reference>
<gene>
    <name evidence="12" type="ORF">NEZAVI_LOCUS10114</name>
</gene>
<organism evidence="12 13">
    <name type="scientific">Nezara viridula</name>
    <name type="common">Southern green stink bug</name>
    <name type="synonym">Cimex viridulus</name>
    <dbReference type="NCBI Taxonomy" id="85310"/>
    <lineage>
        <taxon>Eukaryota</taxon>
        <taxon>Metazoa</taxon>
        <taxon>Ecdysozoa</taxon>
        <taxon>Arthropoda</taxon>
        <taxon>Hexapoda</taxon>
        <taxon>Insecta</taxon>
        <taxon>Pterygota</taxon>
        <taxon>Neoptera</taxon>
        <taxon>Paraneoptera</taxon>
        <taxon>Hemiptera</taxon>
        <taxon>Heteroptera</taxon>
        <taxon>Panheteroptera</taxon>
        <taxon>Pentatomomorpha</taxon>
        <taxon>Pentatomoidea</taxon>
        <taxon>Pentatomidae</taxon>
        <taxon>Pentatominae</taxon>
        <taxon>Nezara</taxon>
    </lineage>
</organism>
<keyword evidence="9" id="KW-1133">Transmembrane helix</keyword>
<feature type="active site" evidence="7">
    <location>
        <position position="294"/>
    </location>
</feature>
<dbReference type="InterPro" id="IPR001915">
    <property type="entry name" value="Peptidase_M48"/>
</dbReference>
<feature type="transmembrane region" description="Helical" evidence="9">
    <location>
        <begin position="64"/>
        <end position="87"/>
    </location>
</feature>
<dbReference type="EMBL" id="OV725081">
    <property type="protein sequence ID" value="CAH1400996.1"/>
    <property type="molecule type" value="Genomic_DNA"/>
</dbReference>
<dbReference type="FunFam" id="3.30.2010.10:FF:000003">
    <property type="entry name" value="CAAX prenyl protease"/>
    <property type="match status" value="1"/>
</dbReference>
<feature type="transmembrane region" description="Helical" evidence="9">
    <location>
        <begin position="307"/>
        <end position="330"/>
    </location>
</feature>
<evidence type="ECO:0000256" key="7">
    <source>
        <dbReference type="PIRSR" id="PIRSR627057-1"/>
    </source>
</evidence>
<keyword evidence="9" id="KW-0472">Membrane</keyword>
<dbReference type="GO" id="GO:0071586">
    <property type="term" value="P:CAAX-box protein processing"/>
    <property type="evidence" value="ECO:0007669"/>
    <property type="project" value="UniProtKB-UniRule"/>
</dbReference>
<dbReference type="PANTHER" id="PTHR10120">
    <property type="entry name" value="CAAX PRENYL PROTEASE 1"/>
    <property type="match status" value="1"/>
</dbReference>
<feature type="transmembrane region" description="Helical" evidence="9">
    <location>
        <begin position="107"/>
        <end position="136"/>
    </location>
</feature>
<evidence type="ECO:0000256" key="5">
    <source>
        <dbReference type="ARBA" id="ARBA00023049"/>
    </source>
</evidence>
<keyword evidence="9" id="KW-0256">Endoplasmic reticulum</keyword>
<feature type="active site" description="Proton donor" evidence="7">
    <location>
        <position position="377"/>
    </location>
</feature>
<evidence type="ECO:0000256" key="2">
    <source>
        <dbReference type="ARBA" id="ARBA00022723"/>
    </source>
</evidence>
<accession>A0A9P0HFC6</accession>
<feature type="transmembrane region" description="Helical" evidence="9">
    <location>
        <begin position="182"/>
        <end position="202"/>
    </location>
</feature>
<evidence type="ECO:0000256" key="3">
    <source>
        <dbReference type="ARBA" id="ARBA00022801"/>
    </source>
</evidence>
<dbReference type="Pfam" id="PF16491">
    <property type="entry name" value="Peptidase_M48_N"/>
    <property type="match status" value="1"/>
</dbReference>
<feature type="transmembrane region" description="Helical" evidence="9">
    <location>
        <begin position="157"/>
        <end position="176"/>
    </location>
</feature>
<dbReference type="OrthoDB" id="360839at2759"/>
<feature type="binding site" evidence="8">
    <location>
        <position position="293"/>
    </location>
    <ligand>
        <name>Zn(2+)</name>
        <dbReference type="ChEBI" id="CHEBI:29105"/>
        <note>catalytic</note>
    </ligand>
</feature>
<evidence type="ECO:0000259" key="10">
    <source>
        <dbReference type="Pfam" id="PF01435"/>
    </source>
</evidence>
<feature type="domain" description="CAAX prenyl protease 1 N-terminal" evidence="11">
    <location>
        <begin position="29"/>
        <end position="212"/>
    </location>
</feature>
<dbReference type="Proteomes" id="UP001152798">
    <property type="component" value="Chromosome 5"/>
</dbReference>